<dbReference type="OrthoDB" id="2456021at2"/>
<gene>
    <name evidence="1" type="ORF">QI30_05305</name>
</gene>
<dbReference type="Proteomes" id="UP000288623">
    <property type="component" value="Unassembled WGS sequence"/>
</dbReference>
<sequence length="88" mass="10442">MNTKVEKSDLFFLQDNRLSLAAKGLLMYLLVNPEERYANCENWLLDSNNTADEMETIFCELVRFDYILVKENHLKLSFLSEKYEEVKI</sequence>
<keyword evidence="2" id="KW-1185">Reference proteome</keyword>
<reference evidence="1 2" key="1">
    <citation type="submission" date="2014-11" db="EMBL/GenBank/DDBJ databases">
        <title>Genome sequence and analysis of novel Kurthia sp.</title>
        <authorList>
            <person name="Lawson J.N."/>
            <person name="Gonzalez J.E."/>
            <person name="Rinauldi L."/>
            <person name="Xuan Z."/>
            <person name="Firman A."/>
            <person name="Shaddox L."/>
            <person name="Trudeau A."/>
            <person name="Shah S."/>
            <person name="Reiman D."/>
        </authorList>
    </citation>
    <scope>NUCLEOTIDE SEQUENCE [LARGE SCALE GENOMIC DNA]</scope>
    <source>
        <strain evidence="1 2">3B1D</strain>
    </source>
</reference>
<name>A0A433RWD4_9BACL</name>
<dbReference type="EMBL" id="JTFC01000019">
    <property type="protein sequence ID" value="RUS57569.1"/>
    <property type="molecule type" value="Genomic_DNA"/>
</dbReference>
<accession>A0A433RWD4</accession>
<evidence type="ECO:0000313" key="1">
    <source>
        <dbReference type="EMBL" id="RUS57569.1"/>
    </source>
</evidence>
<evidence type="ECO:0000313" key="2">
    <source>
        <dbReference type="Proteomes" id="UP000288623"/>
    </source>
</evidence>
<protein>
    <submittedName>
        <fullName evidence="1">Uncharacterized protein</fullName>
    </submittedName>
</protein>
<comment type="caution">
    <text evidence="1">The sequence shown here is derived from an EMBL/GenBank/DDBJ whole genome shotgun (WGS) entry which is preliminary data.</text>
</comment>
<dbReference type="RefSeq" id="WP_126989902.1">
    <property type="nucleotide sequence ID" value="NZ_JTFC01000019.1"/>
</dbReference>
<dbReference type="AlphaFoldDB" id="A0A433RWD4"/>
<proteinExistence type="predicted"/>
<organism evidence="1 2">
    <name type="scientific">Candidatus Kurthia intestinigallinarum</name>
    <dbReference type="NCBI Taxonomy" id="1562256"/>
    <lineage>
        <taxon>Bacteria</taxon>
        <taxon>Bacillati</taxon>
        <taxon>Bacillota</taxon>
        <taxon>Bacilli</taxon>
        <taxon>Bacillales</taxon>
        <taxon>Caryophanaceae</taxon>
        <taxon>Kurthia</taxon>
    </lineage>
</organism>